<comment type="similarity">
    <text evidence="1 2">Belongs to the polypeptide deformylase family.</text>
</comment>
<feature type="binding site" evidence="2">
    <location>
        <position position="138"/>
    </location>
    <ligand>
        <name>Fe cation</name>
        <dbReference type="ChEBI" id="CHEBI:24875"/>
    </ligand>
</feature>
<dbReference type="GO" id="GO:0046872">
    <property type="term" value="F:metal ion binding"/>
    <property type="evidence" value="ECO:0007669"/>
    <property type="project" value="UniProtKB-KW"/>
</dbReference>
<feature type="active site" evidence="2">
    <location>
        <position position="139"/>
    </location>
</feature>
<dbReference type="PIRSF" id="PIRSF004749">
    <property type="entry name" value="Pep_def"/>
    <property type="match status" value="1"/>
</dbReference>
<sequence length="177" mass="19869">MLKGKILRIQQLPKDRNLRAPCRKLSKADIVSKAMQKFMLDMDATMHDANGIGLAAPQVDLNIQLVLINTKEGPLYLFNPKIIRYSRKKEEAEEGCLSIIGAYGVVPRSESITVQALNPSGQKVKFRAAGLFARVIQHEVDHINGTLYVDRATSMVEGQDVYDKIVKFEKKLKDEQS</sequence>
<dbReference type="PRINTS" id="PR01576">
    <property type="entry name" value="PDEFORMYLASE"/>
</dbReference>
<dbReference type="PANTHER" id="PTHR10458:SF22">
    <property type="entry name" value="PEPTIDE DEFORMYLASE"/>
    <property type="match status" value="1"/>
</dbReference>
<accession>A0A2H0W100</accession>
<dbReference type="CDD" id="cd00487">
    <property type="entry name" value="Pep_deformylase"/>
    <property type="match status" value="1"/>
</dbReference>
<organism evidence="3 4">
    <name type="scientific">Candidatus Buchananbacteria bacterium CG10_big_fil_rev_8_21_14_0_10_42_9</name>
    <dbReference type="NCBI Taxonomy" id="1974526"/>
    <lineage>
        <taxon>Bacteria</taxon>
        <taxon>Candidatus Buchananiibacteriota</taxon>
    </lineage>
</organism>
<proteinExistence type="inferred from homology"/>
<evidence type="ECO:0000313" key="3">
    <source>
        <dbReference type="EMBL" id="PIS05033.1"/>
    </source>
</evidence>
<dbReference type="InterPro" id="IPR036821">
    <property type="entry name" value="Peptide_deformylase_sf"/>
</dbReference>
<keyword evidence="2" id="KW-0479">Metal-binding</keyword>
<dbReference type="GO" id="GO:0006412">
    <property type="term" value="P:translation"/>
    <property type="evidence" value="ECO:0007669"/>
    <property type="project" value="UniProtKB-UniRule"/>
</dbReference>
<keyword evidence="2" id="KW-0408">Iron</keyword>
<dbReference type="Gene3D" id="3.90.45.10">
    <property type="entry name" value="Peptide deformylase"/>
    <property type="match status" value="1"/>
</dbReference>
<dbReference type="NCBIfam" id="NF001159">
    <property type="entry name" value="PRK00150.1-3"/>
    <property type="match status" value="1"/>
</dbReference>
<keyword evidence="2" id="KW-0648">Protein biosynthesis</keyword>
<evidence type="ECO:0000256" key="1">
    <source>
        <dbReference type="ARBA" id="ARBA00010759"/>
    </source>
</evidence>
<comment type="cofactor">
    <cofactor evidence="2">
        <name>Fe(2+)</name>
        <dbReference type="ChEBI" id="CHEBI:29033"/>
    </cofactor>
    <text evidence="2">Binds 1 Fe(2+) ion.</text>
</comment>
<dbReference type="HAMAP" id="MF_00163">
    <property type="entry name" value="Pep_deformylase"/>
    <property type="match status" value="1"/>
</dbReference>
<dbReference type="PANTHER" id="PTHR10458">
    <property type="entry name" value="PEPTIDE DEFORMYLASE"/>
    <property type="match status" value="1"/>
</dbReference>
<gene>
    <name evidence="2 3" type="primary">def</name>
    <name evidence="3" type="ORF">COT81_03180</name>
</gene>
<dbReference type="Proteomes" id="UP000230935">
    <property type="component" value="Unassembled WGS sequence"/>
</dbReference>
<reference evidence="4" key="1">
    <citation type="submission" date="2017-09" db="EMBL/GenBank/DDBJ databases">
        <title>Depth-based differentiation of microbial function through sediment-hosted aquifers and enrichment of novel symbionts in the deep terrestrial subsurface.</title>
        <authorList>
            <person name="Probst A.J."/>
            <person name="Ladd B."/>
            <person name="Jarett J.K."/>
            <person name="Geller-Mcgrath D.E."/>
            <person name="Sieber C.M.K."/>
            <person name="Emerson J.B."/>
            <person name="Anantharaman K."/>
            <person name="Thomas B.C."/>
            <person name="Malmstrom R."/>
            <person name="Stieglmeier M."/>
            <person name="Klingl A."/>
            <person name="Woyke T."/>
            <person name="Ryan C.M."/>
            <person name="Banfield J.F."/>
        </authorList>
    </citation>
    <scope>NUCLEOTIDE SEQUENCE [LARGE SCALE GENOMIC DNA]</scope>
</reference>
<keyword evidence="2" id="KW-0378">Hydrolase</keyword>
<comment type="caution">
    <text evidence="3">The sequence shown here is derived from an EMBL/GenBank/DDBJ whole genome shotgun (WGS) entry which is preliminary data.</text>
</comment>
<feature type="binding site" evidence="2">
    <location>
        <position position="96"/>
    </location>
    <ligand>
        <name>Fe cation</name>
        <dbReference type="ChEBI" id="CHEBI:24875"/>
    </ligand>
</feature>
<dbReference type="NCBIfam" id="TIGR00079">
    <property type="entry name" value="pept_deformyl"/>
    <property type="match status" value="1"/>
</dbReference>
<dbReference type="EMBL" id="PEZZ01000024">
    <property type="protein sequence ID" value="PIS05033.1"/>
    <property type="molecule type" value="Genomic_DNA"/>
</dbReference>
<protein>
    <recommendedName>
        <fullName evidence="2">Peptide deformylase</fullName>
        <shortName evidence="2">PDF</shortName>
        <ecNumber evidence="2">3.5.1.88</ecNumber>
    </recommendedName>
    <alternativeName>
        <fullName evidence="2">Polypeptide deformylase</fullName>
    </alternativeName>
</protein>
<dbReference type="EC" id="3.5.1.88" evidence="2"/>
<comment type="function">
    <text evidence="2">Removes the formyl group from the N-terminal Met of newly synthesized proteins. Requires at least a dipeptide for an efficient rate of reaction. N-terminal L-methionine is a prerequisite for activity but the enzyme has broad specificity at other positions.</text>
</comment>
<dbReference type="InterPro" id="IPR023635">
    <property type="entry name" value="Peptide_deformylase"/>
</dbReference>
<evidence type="ECO:0000256" key="2">
    <source>
        <dbReference type="HAMAP-Rule" id="MF_00163"/>
    </source>
</evidence>
<dbReference type="GO" id="GO:0042586">
    <property type="term" value="F:peptide deformylase activity"/>
    <property type="evidence" value="ECO:0007669"/>
    <property type="project" value="UniProtKB-UniRule"/>
</dbReference>
<dbReference type="SUPFAM" id="SSF56420">
    <property type="entry name" value="Peptide deformylase"/>
    <property type="match status" value="1"/>
</dbReference>
<comment type="catalytic activity">
    <reaction evidence="2">
        <text>N-terminal N-formyl-L-methionyl-[peptide] + H2O = N-terminal L-methionyl-[peptide] + formate</text>
        <dbReference type="Rhea" id="RHEA:24420"/>
        <dbReference type="Rhea" id="RHEA-COMP:10639"/>
        <dbReference type="Rhea" id="RHEA-COMP:10640"/>
        <dbReference type="ChEBI" id="CHEBI:15377"/>
        <dbReference type="ChEBI" id="CHEBI:15740"/>
        <dbReference type="ChEBI" id="CHEBI:49298"/>
        <dbReference type="ChEBI" id="CHEBI:64731"/>
        <dbReference type="EC" id="3.5.1.88"/>
    </reaction>
</comment>
<feature type="binding site" evidence="2">
    <location>
        <position position="142"/>
    </location>
    <ligand>
        <name>Fe cation</name>
        <dbReference type="ChEBI" id="CHEBI:24875"/>
    </ligand>
</feature>
<evidence type="ECO:0000313" key="4">
    <source>
        <dbReference type="Proteomes" id="UP000230935"/>
    </source>
</evidence>
<name>A0A2H0W100_9BACT</name>
<dbReference type="Pfam" id="PF01327">
    <property type="entry name" value="Pep_deformylase"/>
    <property type="match status" value="1"/>
</dbReference>
<dbReference type="AlphaFoldDB" id="A0A2H0W100"/>